<dbReference type="PANTHER" id="PTHR43330">
    <property type="entry name" value="METHIONINE AMINOPEPTIDASE"/>
    <property type="match status" value="1"/>
</dbReference>
<dbReference type="Proteomes" id="UP001501020">
    <property type="component" value="Unassembled WGS sequence"/>
</dbReference>
<feature type="binding site" evidence="6">
    <location>
        <position position="124"/>
    </location>
    <ligand>
        <name>a divalent metal cation</name>
        <dbReference type="ChEBI" id="CHEBI:60240"/>
        <label>1</label>
    </ligand>
</feature>
<dbReference type="Gene3D" id="3.90.230.10">
    <property type="entry name" value="Creatinase/methionine aminopeptidase superfamily"/>
    <property type="match status" value="1"/>
</dbReference>
<feature type="binding site" evidence="6">
    <location>
        <position position="113"/>
    </location>
    <ligand>
        <name>a divalent metal cation</name>
        <dbReference type="ChEBI" id="CHEBI:60240"/>
        <label>1</label>
    </ligand>
</feature>
<evidence type="ECO:0000256" key="6">
    <source>
        <dbReference type="HAMAP-Rule" id="MF_01974"/>
    </source>
</evidence>
<feature type="binding site" evidence="6">
    <location>
        <position position="124"/>
    </location>
    <ligand>
        <name>a divalent metal cation</name>
        <dbReference type="ChEBI" id="CHEBI:60240"/>
        <label>2</label>
        <note>catalytic</note>
    </ligand>
</feature>
<dbReference type="GO" id="GO:0004177">
    <property type="term" value="F:aminopeptidase activity"/>
    <property type="evidence" value="ECO:0007669"/>
    <property type="project" value="UniProtKB-KW"/>
</dbReference>
<dbReference type="CDD" id="cd01086">
    <property type="entry name" value="MetAP1"/>
    <property type="match status" value="1"/>
</dbReference>
<comment type="function">
    <text evidence="1 6">Removes the N-terminal methionine from nascent proteins. The N-terminal methionine is often cleaved when the second residue in the primary sequence is small and uncharged (Met-Ala-, Cys, Gly, Pro, Ser, Thr, or Val). Requires deformylation of the N(alpha)-formylated initiator methionine before it can be hydrolyzed.</text>
</comment>
<gene>
    <name evidence="9" type="primary">map_1</name>
    <name evidence="6" type="synonym">map</name>
    <name evidence="9" type="ORF">GCM10009727_45720</name>
</gene>
<feature type="binding site" evidence="6">
    <location>
        <position position="220"/>
    </location>
    <ligand>
        <name>a divalent metal cation</name>
        <dbReference type="ChEBI" id="CHEBI:60240"/>
        <label>2</label>
        <note>catalytic</note>
    </ligand>
</feature>
<dbReference type="InterPro" id="IPR000994">
    <property type="entry name" value="Pept_M24"/>
</dbReference>
<dbReference type="Pfam" id="PF00557">
    <property type="entry name" value="Peptidase_M24"/>
    <property type="match status" value="1"/>
</dbReference>
<evidence type="ECO:0000256" key="1">
    <source>
        <dbReference type="ARBA" id="ARBA00002521"/>
    </source>
</evidence>
<dbReference type="NCBIfam" id="TIGR00500">
    <property type="entry name" value="met_pdase_I"/>
    <property type="match status" value="1"/>
</dbReference>
<feature type="binding site" evidence="6">
    <location>
        <position position="194"/>
    </location>
    <ligand>
        <name>substrate</name>
    </ligand>
</feature>
<dbReference type="EC" id="3.4.11.18" evidence="6 7"/>
<feature type="binding site" evidence="6">
    <location>
        <position position="187"/>
    </location>
    <ligand>
        <name>a divalent metal cation</name>
        <dbReference type="ChEBI" id="CHEBI:60240"/>
        <label>2</label>
        <note>catalytic</note>
    </ligand>
</feature>
<evidence type="ECO:0000256" key="3">
    <source>
        <dbReference type="ARBA" id="ARBA00022670"/>
    </source>
</evidence>
<evidence type="ECO:0000256" key="2">
    <source>
        <dbReference type="ARBA" id="ARBA00022438"/>
    </source>
</evidence>
<comment type="caution">
    <text evidence="9">The sequence shown here is derived from an EMBL/GenBank/DDBJ whole genome shotgun (WGS) entry which is preliminary data.</text>
</comment>
<name>A0ABP5LHI7_9ACTN</name>
<proteinExistence type="inferred from homology"/>
<keyword evidence="4 6" id="KW-0479">Metal-binding</keyword>
<organism evidence="9 10">
    <name type="scientific">Actinomadura napierensis</name>
    <dbReference type="NCBI Taxonomy" id="267854"/>
    <lineage>
        <taxon>Bacteria</taxon>
        <taxon>Bacillati</taxon>
        <taxon>Actinomycetota</taxon>
        <taxon>Actinomycetes</taxon>
        <taxon>Streptosporangiales</taxon>
        <taxon>Thermomonosporaceae</taxon>
        <taxon>Actinomadura</taxon>
    </lineage>
</organism>
<accession>A0ABP5LHI7</accession>
<evidence type="ECO:0000313" key="10">
    <source>
        <dbReference type="Proteomes" id="UP001501020"/>
    </source>
</evidence>
<reference evidence="10" key="1">
    <citation type="journal article" date="2019" name="Int. J. Syst. Evol. Microbiol.">
        <title>The Global Catalogue of Microorganisms (GCM) 10K type strain sequencing project: providing services to taxonomists for standard genome sequencing and annotation.</title>
        <authorList>
            <consortium name="The Broad Institute Genomics Platform"/>
            <consortium name="The Broad Institute Genome Sequencing Center for Infectious Disease"/>
            <person name="Wu L."/>
            <person name="Ma J."/>
        </authorList>
    </citation>
    <scope>NUCLEOTIDE SEQUENCE [LARGE SCALE GENOMIC DNA]</scope>
    <source>
        <strain evidence="10">JCM 13850</strain>
    </source>
</reference>
<feature type="binding site" evidence="6">
    <location>
        <position position="252"/>
    </location>
    <ligand>
        <name>a divalent metal cation</name>
        <dbReference type="ChEBI" id="CHEBI:60240"/>
        <label>1</label>
    </ligand>
</feature>
<feature type="binding site" evidence="6">
    <location>
        <position position="96"/>
    </location>
    <ligand>
        <name>substrate</name>
    </ligand>
</feature>
<dbReference type="PRINTS" id="PR00599">
    <property type="entry name" value="MAPEPTIDASE"/>
</dbReference>
<keyword evidence="3 6" id="KW-0645">Protease</keyword>
<dbReference type="HAMAP" id="MF_01974">
    <property type="entry name" value="MetAP_1"/>
    <property type="match status" value="1"/>
</dbReference>
<keyword evidence="5 6" id="KW-0378">Hydrolase</keyword>
<keyword evidence="10" id="KW-1185">Reference proteome</keyword>
<comment type="cofactor">
    <cofactor evidence="6">
        <name>Co(2+)</name>
        <dbReference type="ChEBI" id="CHEBI:48828"/>
    </cofactor>
    <cofactor evidence="6">
        <name>Zn(2+)</name>
        <dbReference type="ChEBI" id="CHEBI:29105"/>
    </cofactor>
    <cofactor evidence="6">
        <name>Mn(2+)</name>
        <dbReference type="ChEBI" id="CHEBI:29035"/>
    </cofactor>
    <cofactor evidence="6">
        <name>Fe(2+)</name>
        <dbReference type="ChEBI" id="CHEBI:29033"/>
    </cofactor>
    <text evidence="6">Binds 2 divalent metal cations per subunit. Has a high-affinity and a low affinity metal-binding site. The true nature of the physiological cofactor is under debate. The enzyme is active with cobalt, zinc, manganese or divalent iron ions. Most likely, methionine aminopeptidases function as mononuclear Fe(2+)-metalloproteases under physiological conditions, and the catalytically relevant metal-binding site has been assigned to the histidine-containing high-affinity site.</text>
</comment>
<dbReference type="InterPro" id="IPR002467">
    <property type="entry name" value="Pept_M24A_MAP1"/>
</dbReference>
<sequence>MGRRLAVVVELLAMVTYRSPREWERMRDAGRVVARILAGTRDAAEPGMPLAELDAVAGRILRENGATSPFLHYKPSWAPVPYPANICVSVNDVVVHGIPDGRVLMGGDLVSVDCGARVDGYCGDAAVSFFVGAGDEAGRRLLEVTERALERAIAAAVPGNRMGDIANAVERTARKAGYGITRGCGGHGIGTEMHEDPPVPNVGKAGKGMPLREGLTIAIEPMFHEGGSDGSRQLSDGWSIATADGSRAAHFEHTIAITGDGPVVLTAL</sequence>
<dbReference type="InterPro" id="IPR036005">
    <property type="entry name" value="Creatinase/aminopeptidase-like"/>
</dbReference>
<evidence type="ECO:0000256" key="5">
    <source>
        <dbReference type="ARBA" id="ARBA00022801"/>
    </source>
</evidence>
<comment type="similarity">
    <text evidence="6">Belongs to the peptidase M24A family. Methionine aminopeptidase type 1 subfamily.</text>
</comment>
<protein>
    <recommendedName>
        <fullName evidence="6 7">Methionine aminopeptidase</fullName>
        <shortName evidence="6">MAP</shortName>
        <shortName evidence="6">MetAP</shortName>
        <ecNumber evidence="6 7">3.4.11.18</ecNumber>
    </recommendedName>
    <alternativeName>
        <fullName evidence="6">Peptidase M</fullName>
    </alternativeName>
</protein>
<feature type="binding site" evidence="6">
    <location>
        <position position="252"/>
    </location>
    <ligand>
        <name>a divalent metal cation</name>
        <dbReference type="ChEBI" id="CHEBI:60240"/>
        <label>2</label>
        <note>catalytic</note>
    </ligand>
</feature>
<comment type="subunit">
    <text evidence="6">Monomer.</text>
</comment>
<keyword evidence="2 6" id="KW-0031">Aminopeptidase</keyword>
<evidence type="ECO:0000313" key="9">
    <source>
        <dbReference type="EMBL" id="GAA2145310.1"/>
    </source>
</evidence>
<evidence type="ECO:0000256" key="4">
    <source>
        <dbReference type="ARBA" id="ARBA00022723"/>
    </source>
</evidence>
<dbReference type="InterPro" id="IPR001714">
    <property type="entry name" value="Pept_M24_MAP"/>
</dbReference>
<comment type="catalytic activity">
    <reaction evidence="6 7">
        <text>Release of N-terminal amino acids, preferentially methionine, from peptides and arylamides.</text>
        <dbReference type="EC" id="3.4.11.18"/>
    </reaction>
</comment>
<feature type="domain" description="Peptidase M24" evidence="8">
    <location>
        <begin position="24"/>
        <end position="258"/>
    </location>
</feature>
<dbReference type="PANTHER" id="PTHR43330:SF27">
    <property type="entry name" value="METHIONINE AMINOPEPTIDASE"/>
    <property type="match status" value="1"/>
</dbReference>
<evidence type="ECO:0000256" key="7">
    <source>
        <dbReference type="RuleBase" id="RU003653"/>
    </source>
</evidence>
<dbReference type="EMBL" id="BAAAMR010000041">
    <property type="protein sequence ID" value="GAA2145310.1"/>
    <property type="molecule type" value="Genomic_DNA"/>
</dbReference>
<evidence type="ECO:0000259" key="8">
    <source>
        <dbReference type="Pfam" id="PF00557"/>
    </source>
</evidence>
<dbReference type="SUPFAM" id="SSF55920">
    <property type="entry name" value="Creatinase/aminopeptidase"/>
    <property type="match status" value="1"/>
</dbReference>